<evidence type="ECO:0000313" key="3">
    <source>
        <dbReference type="Proteomes" id="UP001595075"/>
    </source>
</evidence>
<comment type="caution">
    <text evidence="2">The sequence shown here is derived from an EMBL/GenBank/DDBJ whole genome shotgun (WGS) entry which is preliminary data.</text>
</comment>
<evidence type="ECO:0000313" key="2">
    <source>
        <dbReference type="EMBL" id="KAL2061129.1"/>
    </source>
</evidence>
<evidence type="ECO:0000256" key="1">
    <source>
        <dbReference type="SAM" id="Phobius"/>
    </source>
</evidence>
<keyword evidence="3" id="KW-1185">Reference proteome</keyword>
<sequence>MPRISPTISIGVRIAILPLNDSALPYLQRRIRDAYSITVFRKLASGKCRVLLLGGFVGKVEQMEYTSEDECLETSLRWISIIVAFTCMIAIQYLLLKIHHLRKVLPSEGIPTNAEVWIGVAAFWILHRVLEESGRVVFGAVLGIFPDRLAASENLKFISKTSTLIRSLIESVVISWILHQSIIVLLDIIPPLTRNPRWNPYSELASIRSRMSHVLTFICNMIFGAPAIPTHIPLKILIQDTKSRSTTQTVRLQRVQRNHPNEGQRILAWNLVVDKEALDEMKETLGPPGGFGELGFSVGADGIRFEAMGVGTSFVLDFEVLTANEQRGITVRRKMT</sequence>
<name>A0ABR4BVP2_9HELO</name>
<feature type="transmembrane region" description="Helical" evidence="1">
    <location>
        <begin position="76"/>
        <end position="96"/>
    </location>
</feature>
<keyword evidence="1" id="KW-1133">Transmembrane helix</keyword>
<dbReference type="Proteomes" id="UP001595075">
    <property type="component" value="Unassembled WGS sequence"/>
</dbReference>
<protein>
    <submittedName>
        <fullName evidence="2">Uncharacterized protein</fullName>
    </submittedName>
</protein>
<gene>
    <name evidence="2" type="ORF">VTL71DRAFT_7402</name>
</gene>
<keyword evidence="1" id="KW-0472">Membrane</keyword>
<accession>A0ABR4BVP2</accession>
<keyword evidence="1" id="KW-0812">Transmembrane</keyword>
<reference evidence="2 3" key="1">
    <citation type="journal article" date="2024" name="Commun. Biol.">
        <title>Comparative genomic analysis of thermophilic fungi reveals convergent evolutionary adaptations and gene losses.</title>
        <authorList>
            <person name="Steindorff A.S."/>
            <person name="Aguilar-Pontes M.V."/>
            <person name="Robinson A.J."/>
            <person name="Andreopoulos B."/>
            <person name="LaButti K."/>
            <person name="Kuo A."/>
            <person name="Mondo S."/>
            <person name="Riley R."/>
            <person name="Otillar R."/>
            <person name="Haridas S."/>
            <person name="Lipzen A."/>
            <person name="Grimwood J."/>
            <person name="Schmutz J."/>
            <person name="Clum A."/>
            <person name="Reid I.D."/>
            <person name="Moisan M.C."/>
            <person name="Butler G."/>
            <person name="Nguyen T.T.M."/>
            <person name="Dewar K."/>
            <person name="Conant G."/>
            <person name="Drula E."/>
            <person name="Henrissat B."/>
            <person name="Hansel C."/>
            <person name="Singer S."/>
            <person name="Hutchinson M.I."/>
            <person name="de Vries R.P."/>
            <person name="Natvig D.O."/>
            <person name="Powell A.J."/>
            <person name="Tsang A."/>
            <person name="Grigoriev I.V."/>
        </authorList>
    </citation>
    <scope>NUCLEOTIDE SEQUENCE [LARGE SCALE GENOMIC DNA]</scope>
    <source>
        <strain evidence="2 3">CBS 494.80</strain>
    </source>
</reference>
<dbReference type="EMBL" id="JAZHXI010000019">
    <property type="protein sequence ID" value="KAL2061129.1"/>
    <property type="molecule type" value="Genomic_DNA"/>
</dbReference>
<proteinExistence type="predicted"/>
<organism evidence="2 3">
    <name type="scientific">Oculimacula yallundae</name>
    <dbReference type="NCBI Taxonomy" id="86028"/>
    <lineage>
        <taxon>Eukaryota</taxon>
        <taxon>Fungi</taxon>
        <taxon>Dikarya</taxon>
        <taxon>Ascomycota</taxon>
        <taxon>Pezizomycotina</taxon>
        <taxon>Leotiomycetes</taxon>
        <taxon>Helotiales</taxon>
        <taxon>Ploettnerulaceae</taxon>
        <taxon>Oculimacula</taxon>
    </lineage>
</organism>